<name>A0A8H6RFF9_9PEZI</name>
<evidence type="ECO:0000313" key="2">
    <source>
        <dbReference type="Proteomes" id="UP000660729"/>
    </source>
</evidence>
<keyword evidence="2" id="KW-1185">Reference proteome</keyword>
<dbReference type="AlphaFoldDB" id="A0A8H6RFF9"/>
<evidence type="ECO:0008006" key="3">
    <source>
        <dbReference type="Google" id="ProtNLM"/>
    </source>
</evidence>
<accession>A0A8H6RFF9</accession>
<dbReference type="Proteomes" id="UP000660729">
    <property type="component" value="Unassembled WGS sequence"/>
</dbReference>
<proteinExistence type="predicted"/>
<sequence>MSSAPPEPEQDPCWLLDSLPAELRNEIYELVFESHIQESEISLFDADPPEKALLSTCKQIYSETKVIHRDAHRKYWKLNSFTVRGLCNVEHANIRARDVDQITKLSFTQPEVSYEEEDEVIRVSYDLHGQSWKIRQDGNLNTYRLYVSVLLPRHPRGFHLDYVHEDDQSKMPLRPSAPLHLQLSCLFMKAKKWQVGFTELELPVWGRFTQAYEPPPPPQAPPTPEFIRRALRMT</sequence>
<organism evidence="1 2">
    <name type="scientific">Pseudocercospora fuligena</name>
    <dbReference type="NCBI Taxonomy" id="685502"/>
    <lineage>
        <taxon>Eukaryota</taxon>
        <taxon>Fungi</taxon>
        <taxon>Dikarya</taxon>
        <taxon>Ascomycota</taxon>
        <taxon>Pezizomycotina</taxon>
        <taxon>Dothideomycetes</taxon>
        <taxon>Dothideomycetidae</taxon>
        <taxon>Mycosphaerellales</taxon>
        <taxon>Mycosphaerellaceae</taxon>
        <taxon>Pseudocercospora</taxon>
    </lineage>
</organism>
<gene>
    <name evidence="1" type="ORF">HII31_07023</name>
</gene>
<dbReference type="OrthoDB" id="3650757at2759"/>
<dbReference type="EMBL" id="JABCIY010000157">
    <property type="protein sequence ID" value="KAF7191521.1"/>
    <property type="molecule type" value="Genomic_DNA"/>
</dbReference>
<reference evidence="1" key="1">
    <citation type="submission" date="2020-04" db="EMBL/GenBank/DDBJ databases">
        <title>Draft genome resource of the tomato pathogen Pseudocercospora fuligena.</title>
        <authorList>
            <person name="Zaccaron A."/>
        </authorList>
    </citation>
    <scope>NUCLEOTIDE SEQUENCE</scope>
    <source>
        <strain evidence="1">PF001</strain>
    </source>
</reference>
<evidence type="ECO:0000313" key="1">
    <source>
        <dbReference type="EMBL" id="KAF7191521.1"/>
    </source>
</evidence>
<comment type="caution">
    <text evidence="1">The sequence shown here is derived from an EMBL/GenBank/DDBJ whole genome shotgun (WGS) entry which is preliminary data.</text>
</comment>
<protein>
    <recommendedName>
        <fullName evidence="3">F-box domain-containing protein</fullName>
    </recommendedName>
</protein>